<organism evidence="2 3">
    <name type="scientific">Leishmania tarentolae</name>
    <name type="common">Sauroleishmania tarentolae</name>
    <dbReference type="NCBI Taxonomy" id="5689"/>
    <lineage>
        <taxon>Eukaryota</taxon>
        <taxon>Discoba</taxon>
        <taxon>Euglenozoa</taxon>
        <taxon>Kinetoplastea</taxon>
        <taxon>Metakinetoplastina</taxon>
        <taxon>Trypanosomatida</taxon>
        <taxon>Trypanosomatidae</taxon>
        <taxon>Leishmaniinae</taxon>
        <taxon>Leishmania</taxon>
        <taxon>lizard Leishmania</taxon>
    </lineage>
</organism>
<comment type="caution">
    <text evidence="2">The sequence shown here is derived from an EMBL/GenBank/DDBJ whole genome shotgun (WGS) entry which is preliminary data.</text>
</comment>
<feature type="compositionally biased region" description="Basic and acidic residues" evidence="1">
    <location>
        <begin position="165"/>
        <end position="175"/>
    </location>
</feature>
<proteinExistence type="predicted"/>
<dbReference type="OrthoDB" id="266052at2759"/>
<gene>
    <name evidence="2" type="ORF">LtaPh_1514800</name>
</gene>
<name>A0A640KHV8_LEITA</name>
<feature type="region of interest" description="Disordered" evidence="1">
    <location>
        <begin position="165"/>
        <end position="186"/>
    </location>
</feature>
<evidence type="ECO:0000256" key="1">
    <source>
        <dbReference type="SAM" id="MobiDB-lite"/>
    </source>
</evidence>
<evidence type="ECO:0000313" key="3">
    <source>
        <dbReference type="Proteomes" id="UP000419144"/>
    </source>
</evidence>
<accession>A0A640KHV8</accession>
<dbReference type="AlphaFoldDB" id="A0A640KHV8"/>
<dbReference type="EMBL" id="BLBS01000019">
    <property type="protein sequence ID" value="GET87347.1"/>
    <property type="molecule type" value="Genomic_DNA"/>
</dbReference>
<dbReference type="VEuPathDB" id="TriTrypDB:LtaPh_1514800"/>
<reference evidence="2" key="1">
    <citation type="submission" date="2019-11" db="EMBL/GenBank/DDBJ databases">
        <title>Leishmania tarentolae CDS.</title>
        <authorList>
            <person name="Goto Y."/>
            <person name="Yamagishi J."/>
        </authorList>
    </citation>
    <scope>NUCLEOTIDE SEQUENCE [LARGE SCALE GENOMIC DNA]</scope>
    <source>
        <strain evidence="2">Parrot Tar II</strain>
    </source>
</reference>
<dbReference type="Proteomes" id="UP000419144">
    <property type="component" value="Unassembled WGS sequence"/>
</dbReference>
<sequence length="186" mass="21424">MVALATERRSGHGSPTDEYYIASCQQTWQVTLSSAMSLRVLLIWARLVSPRSEVERHMLILHPLVVRYSIHYLVHFLLRPSLSQRLRTLSLYVCVPIAFVTSPRPIIYSLSFQLSTFKELIPLIFFFFCVVPKMPPKHYDENSDSVPPHDKAEALAMEYEDAHHERLGTKKHNDTPSHQGKPKSVR</sequence>
<evidence type="ECO:0000313" key="2">
    <source>
        <dbReference type="EMBL" id="GET87347.1"/>
    </source>
</evidence>
<keyword evidence="3" id="KW-1185">Reference proteome</keyword>
<protein>
    <submittedName>
        <fullName evidence="2">Uncharacterized protein</fullName>
    </submittedName>
</protein>